<accession>A0ACC0F1T3</accession>
<organism evidence="1 2">
    <name type="scientific">Camellia lanceoleosa</name>
    <dbReference type="NCBI Taxonomy" id="1840588"/>
    <lineage>
        <taxon>Eukaryota</taxon>
        <taxon>Viridiplantae</taxon>
        <taxon>Streptophyta</taxon>
        <taxon>Embryophyta</taxon>
        <taxon>Tracheophyta</taxon>
        <taxon>Spermatophyta</taxon>
        <taxon>Magnoliopsida</taxon>
        <taxon>eudicotyledons</taxon>
        <taxon>Gunneridae</taxon>
        <taxon>Pentapetalae</taxon>
        <taxon>asterids</taxon>
        <taxon>Ericales</taxon>
        <taxon>Theaceae</taxon>
        <taxon>Camellia</taxon>
    </lineage>
</organism>
<reference evidence="1 2" key="1">
    <citation type="journal article" date="2022" name="Plant J.">
        <title>Chromosome-level genome of Camellia lanceoleosa provides a valuable resource for understanding genome evolution and self-incompatibility.</title>
        <authorList>
            <person name="Gong W."/>
            <person name="Xiao S."/>
            <person name="Wang L."/>
            <person name="Liao Z."/>
            <person name="Chang Y."/>
            <person name="Mo W."/>
            <person name="Hu G."/>
            <person name="Li W."/>
            <person name="Zhao G."/>
            <person name="Zhu H."/>
            <person name="Hu X."/>
            <person name="Ji K."/>
            <person name="Xiang X."/>
            <person name="Song Q."/>
            <person name="Yuan D."/>
            <person name="Jin S."/>
            <person name="Zhang L."/>
        </authorList>
    </citation>
    <scope>NUCLEOTIDE SEQUENCE [LARGE SCALE GENOMIC DNA]</scope>
    <source>
        <strain evidence="1">SQ_2022a</strain>
    </source>
</reference>
<comment type="caution">
    <text evidence="1">The sequence shown here is derived from an EMBL/GenBank/DDBJ whole genome shotgun (WGS) entry which is preliminary data.</text>
</comment>
<gene>
    <name evidence="1" type="ORF">LOK49_LG15G00330</name>
</gene>
<protein>
    <submittedName>
        <fullName evidence="1">NAC domain-containing protein 68</fullName>
    </submittedName>
</protein>
<dbReference type="EMBL" id="CM045768">
    <property type="protein sequence ID" value="KAI7982661.1"/>
    <property type="molecule type" value="Genomic_DNA"/>
</dbReference>
<proteinExistence type="predicted"/>
<keyword evidence="2" id="KW-1185">Reference proteome</keyword>
<evidence type="ECO:0000313" key="1">
    <source>
        <dbReference type="EMBL" id="KAI7982661.1"/>
    </source>
</evidence>
<name>A0ACC0F1T3_9ERIC</name>
<evidence type="ECO:0000313" key="2">
    <source>
        <dbReference type="Proteomes" id="UP001060215"/>
    </source>
</evidence>
<sequence>MTIPLGFKFLPSDQELIHYLLQKSTARPLPCDNVIKDYDLYSEKEPSKIFDGAEANIHYIFTILKKKTKKGARVDRTAGTGTWKGVDASKPIYDGNRRLIGSKKNFVYLTKSKTKGGWNMVEYNLDGIAEKHALKLGKVTDYVICRVTKNAINKNRIREEGQVMLPEQEEMKGGPPISKEINNTTISSTSGAYQVVEYLDNSTYVDTRSAMVSTMLPAPQEIEGGPTMVVPSSQEINNTFSEAYQMEEHLAHSAYVDIGSATAQLASYQEMKEGPPISQENNRMIIGSTSGTYQAEEHARTATESIMAQLPSSSTPPLSNAPQPSMDMNMMMGFGSTFYLDIDMFLANALEPSSGMMMGLGSAFNQEDIDSFLAGRF</sequence>
<dbReference type="Proteomes" id="UP001060215">
    <property type="component" value="Chromosome 11"/>
</dbReference>